<name>A0ABQ5NJ37_9BACI</name>
<evidence type="ECO:0000256" key="2">
    <source>
        <dbReference type="SAM" id="Coils"/>
    </source>
</evidence>
<keyword evidence="1 3" id="KW-0732">Signal</keyword>
<comment type="caution">
    <text evidence="5">The sequence shown here is derived from an EMBL/GenBank/DDBJ whole genome shotgun (WGS) entry which is preliminary data.</text>
</comment>
<reference evidence="5" key="1">
    <citation type="submission" date="2022-08" db="EMBL/GenBank/DDBJ databases">
        <title>Draft genome sequence of Lysinibacillus sp. strain KH24.</title>
        <authorList>
            <person name="Kanbe H."/>
            <person name="Itoh H."/>
        </authorList>
    </citation>
    <scope>NUCLEOTIDE SEQUENCE</scope>
    <source>
        <strain evidence="5">KH24</strain>
    </source>
</reference>
<feature type="chain" id="PRO_5045361416" description="SLH domain-containing protein" evidence="3">
    <location>
        <begin position="24"/>
        <end position="939"/>
    </location>
</feature>
<keyword evidence="6" id="KW-1185">Reference proteome</keyword>
<gene>
    <name evidence="5" type="ORF">LYSBPC_14490</name>
</gene>
<dbReference type="PROSITE" id="PS51272">
    <property type="entry name" value="SLH"/>
    <property type="match status" value="2"/>
</dbReference>
<feature type="domain" description="SLH" evidence="4">
    <location>
        <begin position="130"/>
        <end position="193"/>
    </location>
</feature>
<dbReference type="RefSeq" id="WP_264988091.1">
    <property type="nucleotide sequence ID" value="NZ_BRZA01000002.1"/>
</dbReference>
<evidence type="ECO:0000256" key="3">
    <source>
        <dbReference type="SAM" id="SignalP"/>
    </source>
</evidence>
<evidence type="ECO:0000313" key="6">
    <source>
        <dbReference type="Proteomes" id="UP001065593"/>
    </source>
</evidence>
<dbReference type="EMBL" id="BRZA01000002">
    <property type="protein sequence ID" value="GLC88322.1"/>
    <property type="molecule type" value="Genomic_DNA"/>
</dbReference>
<feature type="domain" description="SLH" evidence="4">
    <location>
        <begin position="29"/>
        <end position="92"/>
    </location>
</feature>
<sequence length="939" mass="100727">MGKNKLFAVATIATVASVFTVGANITAEAAVNFPDVSKESSHYPAIIDLAQRDIIHGYPDGTFKPDVFVTYKQTAKILAGVLGLEVGSEQELVALQAAGIMDSTWTPYASITRNDMAKVIVNALGLAASEKAALPFADVDPAYQQAVAALFEYGITTGTSVTTFSGDKFVTRGQLATFITRAETVVQQQSAGKGIAGATIIVEGIQNNQVIIDGQKWSIGTNAQAILNKKNAAALAGAELDVIVVDGEIAEVLAIDLKTSGQQGANVVLDGGKATVGNIVVDADFVELKNMEVIGDIRVTGRGINTTLNQLNVKGELLLEEAEMPKTASLAVVLNVVDGKLFIQNSHLPNITINGSATINSNVSLPSIVYPGSNLIVNAPSVGALEWQLPLGGAGLSGTATIENMIINSNPEVLAALVQSLAEIQAETQDFISAQQQKLQEQRNQSIEATIANLEKTINELLLRIQNTANPSEQVQQQLQQAQRELLLQKASKPLADKASTSPLPSLDNKATDMQEKLKKLTEAIKEQKQQEKLLNKPIQMPVNIGGTLQLNNVLLPAFTQPIMTLEPAVHINNVITTFTQEQLRMMLANARPGQIDTVQFANGQPQPYTLTPPPVIDSNWNNGSAGGNTAPLPVPPLVTTSLVSMITQAQEKLNEVNNGAIPISENGQSISRAQQWIPKKATDALQAAITEANTMVTNANRPSVAYQRVASLTNMNLLLATTQTDINNMVVKLQKLMNIQPIAQGLQEVTMLHSLLNGQALIIPAHDITTGRVYEEIFSKYLSEQEEIIKSTFYELYEAEKVQVTTPDQVTIALHEAISYTDPVTLQTTELVPALTAQLTIGQPALAVTQAIRINSQIIELTFNENVEIALGEQFTCRLENILNPIQGTVAQIISPNVIQLTFAVDLSPAATFTQIQRVNNPGQNLLSSPLQVELLPG</sequence>
<keyword evidence="2" id="KW-0175">Coiled coil</keyword>
<accession>A0ABQ5NJ37</accession>
<feature type="signal peptide" evidence="3">
    <location>
        <begin position="1"/>
        <end position="23"/>
    </location>
</feature>
<organism evidence="5 6">
    <name type="scientific">Lysinibacillus piscis</name>
    <dbReference type="NCBI Taxonomy" id="2518931"/>
    <lineage>
        <taxon>Bacteria</taxon>
        <taxon>Bacillati</taxon>
        <taxon>Bacillota</taxon>
        <taxon>Bacilli</taxon>
        <taxon>Bacillales</taxon>
        <taxon>Bacillaceae</taxon>
        <taxon>Lysinibacillus</taxon>
    </lineage>
</organism>
<dbReference type="Proteomes" id="UP001065593">
    <property type="component" value="Unassembled WGS sequence"/>
</dbReference>
<protein>
    <recommendedName>
        <fullName evidence="4">SLH domain-containing protein</fullName>
    </recommendedName>
</protein>
<evidence type="ECO:0000313" key="5">
    <source>
        <dbReference type="EMBL" id="GLC88322.1"/>
    </source>
</evidence>
<evidence type="ECO:0000259" key="4">
    <source>
        <dbReference type="PROSITE" id="PS51272"/>
    </source>
</evidence>
<evidence type="ECO:0000256" key="1">
    <source>
        <dbReference type="ARBA" id="ARBA00022729"/>
    </source>
</evidence>
<feature type="coiled-coil region" evidence="2">
    <location>
        <begin position="437"/>
        <end position="531"/>
    </location>
</feature>
<dbReference type="Pfam" id="PF00395">
    <property type="entry name" value="SLH"/>
    <property type="match status" value="2"/>
</dbReference>
<proteinExistence type="predicted"/>
<dbReference type="InterPro" id="IPR001119">
    <property type="entry name" value="SLH_dom"/>
</dbReference>